<name>A0AC34FNS6_9BILA</name>
<evidence type="ECO:0000313" key="1">
    <source>
        <dbReference type="Proteomes" id="UP000887579"/>
    </source>
</evidence>
<organism evidence="1 2">
    <name type="scientific">Panagrolaimus sp. ES5</name>
    <dbReference type="NCBI Taxonomy" id="591445"/>
    <lineage>
        <taxon>Eukaryota</taxon>
        <taxon>Metazoa</taxon>
        <taxon>Ecdysozoa</taxon>
        <taxon>Nematoda</taxon>
        <taxon>Chromadorea</taxon>
        <taxon>Rhabditida</taxon>
        <taxon>Tylenchina</taxon>
        <taxon>Panagrolaimomorpha</taxon>
        <taxon>Panagrolaimoidea</taxon>
        <taxon>Panagrolaimidae</taxon>
        <taxon>Panagrolaimus</taxon>
    </lineage>
</organism>
<sequence length="61" mass="5925">MADTATPATSQTAVAAAPSTAVSTGPSESGTNNNNNVANPAAADYSRSTVGKGKRSVGRST</sequence>
<reference evidence="2" key="1">
    <citation type="submission" date="2022-11" db="UniProtKB">
        <authorList>
            <consortium name="WormBaseParasite"/>
        </authorList>
    </citation>
    <scope>IDENTIFICATION</scope>
</reference>
<protein>
    <submittedName>
        <fullName evidence="2">Uncharacterized protein</fullName>
    </submittedName>
</protein>
<evidence type="ECO:0000313" key="2">
    <source>
        <dbReference type="WBParaSite" id="ES5_v2.g18949.t1"/>
    </source>
</evidence>
<dbReference type="WBParaSite" id="ES5_v2.g18949.t1">
    <property type="protein sequence ID" value="ES5_v2.g18949.t1"/>
    <property type="gene ID" value="ES5_v2.g18949"/>
</dbReference>
<proteinExistence type="predicted"/>
<accession>A0AC34FNS6</accession>
<dbReference type="Proteomes" id="UP000887579">
    <property type="component" value="Unplaced"/>
</dbReference>